<protein>
    <recommendedName>
        <fullName evidence="9">Addiction module toxin, HicA family</fullName>
    </recommendedName>
</protein>
<name>A0A0E2E3B7_TREDN</name>
<accession>A0A0E2E3B7</accession>
<evidence type="ECO:0000256" key="2">
    <source>
        <dbReference type="ARBA" id="ARBA00022649"/>
    </source>
</evidence>
<comment type="caution">
    <text evidence="8">The sequence shown here is derived from an EMBL/GenBank/DDBJ whole genome shotgun (WGS) entry which is preliminary data.</text>
</comment>
<gene>
    <name evidence="8" type="ORF">HMPREF9726_02256</name>
</gene>
<keyword evidence="5" id="KW-0378">Hydrolase</keyword>
<keyword evidence="3" id="KW-0540">Nuclease</keyword>
<evidence type="ECO:0000256" key="4">
    <source>
        <dbReference type="ARBA" id="ARBA00022759"/>
    </source>
</evidence>
<dbReference type="Gene3D" id="3.30.920.30">
    <property type="entry name" value="Hypothetical protein"/>
    <property type="match status" value="1"/>
</dbReference>
<dbReference type="Pfam" id="PF07927">
    <property type="entry name" value="HicA_toxin"/>
    <property type="match status" value="1"/>
</dbReference>
<dbReference type="PATRIC" id="fig|999432.5.peg.2344"/>
<keyword evidence="7" id="KW-0346">Stress response</keyword>
<sequence length="59" mass="6890">MPLSGKDMLRLYKKAGWKVISQKGSHVKVAKDSRREIIPMHKELKKGIEQALLKRLEQY</sequence>
<dbReference type="GO" id="GO:0003729">
    <property type="term" value="F:mRNA binding"/>
    <property type="evidence" value="ECO:0007669"/>
    <property type="project" value="InterPro"/>
</dbReference>
<evidence type="ECO:0000256" key="7">
    <source>
        <dbReference type="ARBA" id="ARBA00023016"/>
    </source>
</evidence>
<keyword evidence="4" id="KW-0255">Endonuclease</keyword>
<evidence type="ECO:0000256" key="5">
    <source>
        <dbReference type="ARBA" id="ARBA00022801"/>
    </source>
</evidence>
<dbReference type="EMBL" id="AGDV01000021">
    <property type="protein sequence ID" value="EMB30571.1"/>
    <property type="molecule type" value="Genomic_DNA"/>
</dbReference>
<evidence type="ECO:0000313" key="8">
    <source>
        <dbReference type="EMBL" id="EMB30571.1"/>
    </source>
</evidence>
<dbReference type="RefSeq" id="WP_002685690.1">
    <property type="nucleotide sequence ID" value="NZ_CM001795.1"/>
</dbReference>
<dbReference type="InterPro" id="IPR012933">
    <property type="entry name" value="HicA_mRNA_interferase"/>
</dbReference>
<dbReference type="Proteomes" id="UP000011705">
    <property type="component" value="Chromosome"/>
</dbReference>
<comment type="similarity">
    <text evidence="1">Belongs to the HicA mRNA interferase family.</text>
</comment>
<evidence type="ECO:0000256" key="3">
    <source>
        <dbReference type="ARBA" id="ARBA00022722"/>
    </source>
</evidence>
<dbReference type="GO" id="GO:0016787">
    <property type="term" value="F:hydrolase activity"/>
    <property type="evidence" value="ECO:0007669"/>
    <property type="project" value="UniProtKB-KW"/>
</dbReference>
<dbReference type="GO" id="GO:0004519">
    <property type="term" value="F:endonuclease activity"/>
    <property type="evidence" value="ECO:0007669"/>
    <property type="project" value="UniProtKB-KW"/>
</dbReference>
<dbReference type="AlphaFoldDB" id="A0A0E2E3B7"/>
<evidence type="ECO:0008006" key="9">
    <source>
        <dbReference type="Google" id="ProtNLM"/>
    </source>
</evidence>
<evidence type="ECO:0000256" key="1">
    <source>
        <dbReference type="ARBA" id="ARBA00006620"/>
    </source>
</evidence>
<evidence type="ECO:0000256" key="6">
    <source>
        <dbReference type="ARBA" id="ARBA00022884"/>
    </source>
</evidence>
<reference evidence="8" key="1">
    <citation type="submission" date="2012-01" db="EMBL/GenBank/DDBJ databases">
        <title>The Genome Sequence of Treponema denticola H-22.</title>
        <authorList>
            <consortium name="The Broad Institute Genome Sequencing Platform"/>
            <person name="Earl A."/>
            <person name="Ward D."/>
            <person name="Feldgarden M."/>
            <person name="Gevers D."/>
            <person name="Blanton J.M."/>
            <person name="Fenno C.J."/>
            <person name="Baranova O.V."/>
            <person name="Mathney J."/>
            <person name="Dewhirst F.E."/>
            <person name="Izard J."/>
            <person name="Young S.K."/>
            <person name="Zeng Q."/>
            <person name="Gargeya S."/>
            <person name="Fitzgerald M."/>
            <person name="Haas B."/>
            <person name="Abouelleil A."/>
            <person name="Alvarado L."/>
            <person name="Arachchi H.M."/>
            <person name="Berlin A."/>
            <person name="Chapman S.B."/>
            <person name="Gearin G."/>
            <person name="Goldberg J."/>
            <person name="Griggs A."/>
            <person name="Gujja S."/>
            <person name="Hansen M."/>
            <person name="Heiman D."/>
            <person name="Howarth C."/>
            <person name="Larimer J."/>
            <person name="Lui A."/>
            <person name="MacDonald P.J.P."/>
            <person name="McCowen C."/>
            <person name="Montmayeur A."/>
            <person name="Murphy C."/>
            <person name="Neiman D."/>
            <person name="Pearson M."/>
            <person name="Priest M."/>
            <person name="Roberts A."/>
            <person name="Saif S."/>
            <person name="Shea T."/>
            <person name="Sisk P."/>
            <person name="Stolte C."/>
            <person name="Sykes S."/>
            <person name="Wortman J."/>
            <person name="Nusbaum C."/>
            <person name="Birren B."/>
        </authorList>
    </citation>
    <scope>NUCLEOTIDE SEQUENCE [LARGE SCALE GENOMIC DNA]</scope>
    <source>
        <strain evidence="8">H-22</strain>
    </source>
</reference>
<keyword evidence="6" id="KW-0694">RNA-binding</keyword>
<proteinExistence type="inferred from homology"/>
<dbReference type="InterPro" id="IPR038570">
    <property type="entry name" value="HicA_sf"/>
</dbReference>
<dbReference type="HOGENOM" id="CLU_164851_4_0_12"/>
<keyword evidence="2" id="KW-1277">Toxin-antitoxin system</keyword>
<dbReference type="SUPFAM" id="SSF54786">
    <property type="entry name" value="YcfA/nrd intein domain"/>
    <property type="match status" value="1"/>
</dbReference>
<organism evidence="8">
    <name type="scientific">Treponema denticola H-22</name>
    <dbReference type="NCBI Taxonomy" id="999432"/>
    <lineage>
        <taxon>Bacteria</taxon>
        <taxon>Pseudomonadati</taxon>
        <taxon>Spirochaetota</taxon>
        <taxon>Spirochaetia</taxon>
        <taxon>Spirochaetales</taxon>
        <taxon>Treponemataceae</taxon>
        <taxon>Treponema</taxon>
    </lineage>
</organism>